<proteinExistence type="predicted"/>
<name>A0AA35ST52_GEOBA</name>
<protein>
    <submittedName>
        <fullName evidence="3">Uncharacterized protein</fullName>
    </submittedName>
</protein>
<reference evidence="3" key="1">
    <citation type="submission" date="2023-03" db="EMBL/GenBank/DDBJ databases">
        <authorList>
            <person name="Steffen K."/>
            <person name="Cardenas P."/>
        </authorList>
    </citation>
    <scope>NUCLEOTIDE SEQUENCE</scope>
</reference>
<evidence type="ECO:0000313" key="4">
    <source>
        <dbReference type="Proteomes" id="UP001174909"/>
    </source>
</evidence>
<gene>
    <name evidence="3" type="ORF">GBAR_LOCUS19995</name>
</gene>
<evidence type="ECO:0000256" key="2">
    <source>
        <dbReference type="SAM" id="Phobius"/>
    </source>
</evidence>
<organism evidence="3 4">
    <name type="scientific">Geodia barretti</name>
    <name type="common">Barrett's horny sponge</name>
    <dbReference type="NCBI Taxonomy" id="519541"/>
    <lineage>
        <taxon>Eukaryota</taxon>
        <taxon>Metazoa</taxon>
        <taxon>Porifera</taxon>
        <taxon>Demospongiae</taxon>
        <taxon>Heteroscleromorpha</taxon>
        <taxon>Tetractinellida</taxon>
        <taxon>Astrophorina</taxon>
        <taxon>Geodiidae</taxon>
        <taxon>Geodia</taxon>
    </lineage>
</organism>
<dbReference type="Proteomes" id="UP001174909">
    <property type="component" value="Unassembled WGS sequence"/>
</dbReference>
<comment type="caution">
    <text evidence="3">The sequence shown here is derived from an EMBL/GenBank/DDBJ whole genome shotgun (WGS) entry which is preliminary data.</text>
</comment>
<evidence type="ECO:0000313" key="3">
    <source>
        <dbReference type="EMBL" id="CAI8035690.1"/>
    </source>
</evidence>
<evidence type="ECO:0000256" key="1">
    <source>
        <dbReference type="SAM" id="MobiDB-lite"/>
    </source>
</evidence>
<accession>A0AA35ST52</accession>
<feature type="transmembrane region" description="Helical" evidence="2">
    <location>
        <begin position="28"/>
        <end position="46"/>
    </location>
</feature>
<keyword evidence="2" id="KW-1133">Transmembrane helix</keyword>
<dbReference type="AlphaFoldDB" id="A0AA35ST52"/>
<dbReference type="EMBL" id="CASHTH010002823">
    <property type="protein sequence ID" value="CAI8035690.1"/>
    <property type="molecule type" value="Genomic_DNA"/>
</dbReference>
<keyword evidence="2" id="KW-0812">Transmembrane</keyword>
<keyword evidence="4" id="KW-1185">Reference proteome</keyword>
<sequence length="335" mass="36514">MPMVNHPLSAEGDMGVDSNTHVLKGACYLFYILAIGILLSSIVVKVNAQDALELTGCDCVPKADDSQEVVRYCPEMNYTVVLECRANDAVSVDWNITELAMPSSFNSFRVCNSMCNGTSGGITYSLIKRMENNNGRYTYTSQLRVHTSYLRGLDQSNLTVTCKATTKTKRMLLVKISEGNSPQIDKATFIETGGLRVNWSSNNTDIIETEVIWENANLNITNSTTVEWYRREVTIDIIECGVSYNVTVVEHNKCQDSFSSGKMFVNGQPAPCSSETISAMYGFSPTPRYSETPLLTSTEECLSTPTTSPGQPNSAGGSTGTFSLLITLLIAGGTV</sequence>
<keyword evidence="2" id="KW-0472">Membrane</keyword>
<feature type="region of interest" description="Disordered" evidence="1">
    <location>
        <begin position="297"/>
        <end position="317"/>
    </location>
</feature>